<dbReference type="Proteomes" id="UP000535415">
    <property type="component" value="Unassembled WGS sequence"/>
</dbReference>
<dbReference type="Gene3D" id="2.30.110.10">
    <property type="entry name" value="Electron Transport, Fmn-binding Protein, Chain A"/>
    <property type="match status" value="1"/>
</dbReference>
<dbReference type="InterPro" id="IPR000659">
    <property type="entry name" value="Pyridox_Oxase"/>
</dbReference>
<dbReference type="Pfam" id="PF12766">
    <property type="entry name" value="Pyridox_oxase_2"/>
    <property type="match status" value="1"/>
</dbReference>
<evidence type="ECO:0000256" key="4">
    <source>
        <dbReference type="ARBA" id="ARBA00023002"/>
    </source>
</evidence>
<dbReference type="EMBL" id="JACIJM010000001">
    <property type="protein sequence ID" value="MBB5720597.1"/>
    <property type="molecule type" value="Genomic_DNA"/>
</dbReference>
<keyword evidence="2" id="KW-0285">Flavoprotein</keyword>
<dbReference type="PANTHER" id="PTHR10851:SF3">
    <property type="entry name" value="PYRIDOXINE_PYRIDOXAMINE 5'-PHOSPHATE OXIDASE 2"/>
    <property type="match status" value="1"/>
</dbReference>
<evidence type="ECO:0000313" key="6">
    <source>
        <dbReference type="EMBL" id="MBB5720597.1"/>
    </source>
</evidence>
<keyword evidence="3" id="KW-0288">FMN</keyword>
<name>A0A7W9BHF3_9RHOB</name>
<feature type="domain" description="Pyridoxamine 5'-phosphate oxidase Alr4036 family FMN-binding" evidence="5">
    <location>
        <begin position="24"/>
        <end position="99"/>
    </location>
</feature>
<accession>A0A7W9BHF3</accession>
<gene>
    <name evidence="6" type="ORF">FHS72_000201</name>
</gene>
<dbReference type="GO" id="GO:0010181">
    <property type="term" value="F:FMN binding"/>
    <property type="evidence" value="ECO:0007669"/>
    <property type="project" value="InterPro"/>
</dbReference>
<comment type="caution">
    <text evidence="6">The sequence shown here is derived from an EMBL/GenBank/DDBJ whole genome shotgun (WGS) entry which is preliminary data.</text>
</comment>
<dbReference type="GO" id="GO:0008615">
    <property type="term" value="P:pyridoxine biosynthetic process"/>
    <property type="evidence" value="ECO:0007669"/>
    <property type="project" value="InterPro"/>
</dbReference>
<keyword evidence="4" id="KW-0560">Oxidoreductase</keyword>
<comment type="cofactor">
    <cofactor evidence="1">
        <name>FMN</name>
        <dbReference type="ChEBI" id="CHEBI:58210"/>
    </cofactor>
</comment>
<proteinExistence type="predicted"/>
<organism evidence="6 7">
    <name type="scientific">Yoonia ponticola</name>
    <dbReference type="NCBI Taxonomy" id="1524255"/>
    <lineage>
        <taxon>Bacteria</taxon>
        <taxon>Pseudomonadati</taxon>
        <taxon>Pseudomonadota</taxon>
        <taxon>Alphaproteobacteria</taxon>
        <taxon>Rhodobacterales</taxon>
        <taxon>Paracoccaceae</taxon>
        <taxon>Yoonia</taxon>
    </lineage>
</organism>
<dbReference type="RefSeq" id="WP_183524194.1">
    <property type="nucleotide sequence ID" value="NZ_JACIJM010000001.1"/>
</dbReference>
<reference evidence="6 7" key="1">
    <citation type="submission" date="2020-08" db="EMBL/GenBank/DDBJ databases">
        <title>Genomic Encyclopedia of Type Strains, Phase IV (KMG-IV): sequencing the most valuable type-strain genomes for metagenomic binning, comparative biology and taxonomic classification.</title>
        <authorList>
            <person name="Goeker M."/>
        </authorList>
    </citation>
    <scope>NUCLEOTIDE SEQUENCE [LARGE SCALE GENOMIC DNA]</scope>
    <source>
        <strain evidence="6 7">DSM 101064</strain>
    </source>
</reference>
<dbReference type="GO" id="GO:0004733">
    <property type="term" value="F:pyridoxamine phosphate oxidase activity"/>
    <property type="evidence" value="ECO:0007669"/>
    <property type="project" value="InterPro"/>
</dbReference>
<dbReference type="AlphaFoldDB" id="A0A7W9BHF3"/>
<protein>
    <submittedName>
        <fullName evidence="6">Pyridoxine/pyridoxamine 5'-phosphate oxidase</fullName>
    </submittedName>
</protein>
<evidence type="ECO:0000256" key="2">
    <source>
        <dbReference type="ARBA" id="ARBA00022630"/>
    </source>
</evidence>
<dbReference type="InterPro" id="IPR012349">
    <property type="entry name" value="Split_barrel_FMN-bd"/>
</dbReference>
<evidence type="ECO:0000313" key="7">
    <source>
        <dbReference type="Proteomes" id="UP000535415"/>
    </source>
</evidence>
<evidence type="ECO:0000256" key="1">
    <source>
        <dbReference type="ARBA" id="ARBA00001917"/>
    </source>
</evidence>
<evidence type="ECO:0000256" key="3">
    <source>
        <dbReference type="ARBA" id="ARBA00022643"/>
    </source>
</evidence>
<sequence>MNNWFETLNGTQDMVWDRLCTSADNNALVALGTISVDGLPEVRTVVLRHADRATRTLEIYTDLQSDKITSLRAHPNASILLWDDATSLQIRVQAKVAILSGPQVLDRWAAVPDHSKISYGITPAPGQIIPDSTAYTKTPNADVFAVLSCEATHIDAVYLGDIHRRAAFSQVGDWAGNWLAP</sequence>
<dbReference type="InterPro" id="IPR024624">
    <property type="entry name" value="Pyridox_Oxase_Alr4036_FMN-bd"/>
</dbReference>
<keyword evidence="7" id="KW-1185">Reference proteome</keyword>
<dbReference type="SUPFAM" id="SSF50475">
    <property type="entry name" value="FMN-binding split barrel"/>
    <property type="match status" value="1"/>
</dbReference>
<dbReference type="PANTHER" id="PTHR10851">
    <property type="entry name" value="PYRIDOXINE-5-PHOSPHATE OXIDASE"/>
    <property type="match status" value="1"/>
</dbReference>
<evidence type="ECO:0000259" key="5">
    <source>
        <dbReference type="Pfam" id="PF12766"/>
    </source>
</evidence>